<dbReference type="OrthoDB" id="9799092at2"/>
<dbReference type="InterPro" id="IPR043519">
    <property type="entry name" value="NT_sf"/>
</dbReference>
<name>A0A547Q878_9RHOB</name>
<dbReference type="RefSeq" id="WP_142833515.1">
    <property type="nucleotide sequence ID" value="NZ_VFSV01000005.1"/>
</dbReference>
<evidence type="ECO:0000313" key="1">
    <source>
        <dbReference type="EMBL" id="TRD22571.1"/>
    </source>
</evidence>
<gene>
    <name evidence="1" type="ORF">FEV53_03920</name>
</gene>
<protein>
    <submittedName>
        <fullName evidence="1">GrpB family protein</fullName>
    </submittedName>
</protein>
<dbReference type="PANTHER" id="PTHR34822:SF1">
    <property type="entry name" value="GRPB FAMILY PROTEIN"/>
    <property type="match status" value="1"/>
</dbReference>
<dbReference type="Gene3D" id="3.30.460.10">
    <property type="entry name" value="Beta Polymerase, domain 2"/>
    <property type="match status" value="1"/>
</dbReference>
<reference evidence="1 2" key="1">
    <citation type="submission" date="2019-06" db="EMBL/GenBank/DDBJ databases">
        <title>Paenimaribius caenipelagi gen. nov., sp. nov., isolated from a tidal flat.</title>
        <authorList>
            <person name="Yoon J.-H."/>
        </authorList>
    </citation>
    <scope>NUCLEOTIDE SEQUENCE [LARGE SCALE GENOMIC DNA]</scope>
    <source>
        <strain evidence="1 2">JBTF-M29</strain>
    </source>
</reference>
<dbReference type="PANTHER" id="PTHR34822">
    <property type="entry name" value="GRPB DOMAIN PROTEIN (AFU_ORTHOLOGUE AFUA_1G01530)"/>
    <property type="match status" value="1"/>
</dbReference>
<sequence>MARDQICLAPHDPAWADEFEVEARSLTRALAPFAVRFHHIGSTAIPDLLAKPIIDLLGVAPDLDGIDTGALRIEALGYEAMGAFGIEGRRYFRKISASGRRTHHLHVFAEGSSHITRHLAFRDYLRAHPETAARYGALKTRLVTTPNLDWGGYQDGKAAFVQRTEADALDWWHRT</sequence>
<dbReference type="Proteomes" id="UP000318590">
    <property type="component" value="Unassembled WGS sequence"/>
</dbReference>
<comment type="caution">
    <text evidence="1">The sequence shown here is derived from an EMBL/GenBank/DDBJ whole genome shotgun (WGS) entry which is preliminary data.</text>
</comment>
<dbReference type="EMBL" id="VFSV01000005">
    <property type="protein sequence ID" value="TRD22571.1"/>
    <property type="molecule type" value="Genomic_DNA"/>
</dbReference>
<evidence type="ECO:0000313" key="2">
    <source>
        <dbReference type="Proteomes" id="UP000318590"/>
    </source>
</evidence>
<accession>A0A547Q878</accession>
<dbReference type="InterPro" id="IPR007344">
    <property type="entry name" value="GrpB/CoaE"/>
</dbReference>
<dbReference type="AlphaFoldDB" id="A0A547Q878"/>
<dbReference type="SUPFAM" id="SSF81301">
    <property type="entry name" value="Nucleotidyltransferase"/>
    <property type="match status" value="1"/>
</dbReference>
<proteinExistence type="predicted"/>
<organism evidence="1 2">
    <name type="scientific">Palleronia caenipelagi</name>
    <dbReference type="NCBI Taxonomy" id="2489174"/>
    <lineage>
        <taxon>Bacteria</taxon>
        <taxon>Pseudomonadati</taxon>
        <taxon>Pseudomonadota</taxon>
        <taxon>Alphaproteobacteria</taxon>
        <taxon>Rhodobacterales</taxon>
        <taxon>Roseobacteraceae</taxon>
        <taxon>Palleronia</taxon>
    </lineage>
</organism>
<dbReference type="Pfam" id="PF04229">
    <property type="entry name" value="GrpB"/>
    <property type="match status" value="1"/>
</dbReference>
<keyword evidence="2" id="KW-1185">Reference proteome</keyword>